<dbReference type="RefSeq" id="WP_183374466.1">
    <property type="nucleotide sequence ID" value="NZ_CBCSFZ010000041.1"/>
</dbReference>
<keyword evidence="3" id="KW-1185">Reference proteome</keyword>
<feature type="domain" description="Amidohydrolase 3" evidence="1">
    <location>
        <begin position="157"/>
        <end position="252"/>
    </location>
</feature>
<accession>A0A839R1J5</accession>
<proteinExistence type="predicted"/>
<dbReference type="Pfam" id="PF07969">
    <property type="entry name" value="Amidohydro_3"/>
    <property type="match status" value="1"/>
</dbReference>
<gene>
    <name evidence="2" type="ORF">FHX50_000674</name>
</gene>
<dbReference type="InterPro" id="IPR013108">
    <property type="entry name" value="Amidohydro_3"/>
</dbReference>
<dbReference type="Gene3D" id="2.30.40.10">
    <property type="entry name" value="Urease, subunit C, domain 1"/>
    <property type="match status" value="1"/>
</dbReference>
<dbReference type="SUPFAM" id="SSF51338">
    <property type="entry name" value="Composite domain of metallo-dependent hydrolases"/>
    <property type="match status" value="1"/>
</dbReference>
<evidence type="ECO:0000313" key="3">
    <source>
        <dbReference type="Proteomes" id="UP000568050"/>
    </source>
</evidence>
<dbReference type="AlphaFoldDB" id="A0A839R1J5"/>
<name>A0A839R1J5_9MICO</name>
<dbReference type="GO" id="GO:0016810">
    <property type="term" value="F:hydrolase activity, acting on carbon-nitrogen (but not peptide) bonds"/>
    <property type="evidence" value="ECO:0007669"/>
    <property type="project" value="InterPro"/>
</dbReference>
<evidence type="ECO:0000259" key="1">
    <source>
        <dbReference type="Pfam" id="PF07969"/>
    </source>
</evidence>
<protein>
    <recommendedName>
        <fullName evidence="1">Amidohydrolase 3 domain-containing protein</fullName>
    </recommendedName>
</protein>
<dbReference type="Proteomes" id="UP000568050">
    <property type="component" value="Unassembled WGS sequence"/>
</dbReference>
<reference evidence="2 3" key="1">
    <citation type="submission" date="2020-08" db="EMBL/GenBank/DDBJ databases">
        <title>Sequencing the genomes of 1000 actinobacteria strains.</title>
        <authorList>
            <person name="Klenk H.-P."/>
        </authorList>
    </citation>
    <scope>NUCLEOTIDE SEQUENCE [LARGE SCALE GENOMIC DNA]</scope>
    <source>
        <strain evidence="2 3">DSM 23040</strain>
    </source>
</reference>
<sequence>MPLLLLDIVLYSSDDPEASAVLIDDGVIAWTGPASTARALFTGTPAIRADGCLVSPSFVDALPVGRTIAGRSGASAEGHEDPSVPAAGDGYAAPRAALGITDVGPAASGRGMQDGVRIIVPMIDIAVDYLAEASGGTAIAFGSGGEDGSPWRWVRAASIDADPDKRISERAAFLAATRGGRRLLGQHHPGSLNPGAPADLVVWEPWDLTVRGNDERIQTWSTDPRSRTPMLPDLTDGEPRALLTMKDGEVVFDAGELDAPQALEPGE</sequence>
<dbReference type="Gene3D" id="3.20.20.140">
    <property type="entry name" value="Metal-dependent hydrolases"/>
    <property type="match status" value="1"/>
</dbReference>
<organism evidence="2 3">
    <name type="scientific">Helcobacillus massiliensis</name>
    <dbReference type="NCBI Taxonomy" id="521392"/>
    <lineage>
        <taxon>Bacteria</taxon>
        <taxon>Bacillati</taxon>
        <taxon>Actinomycetota</taxon>
        <taxon>Actinomycetes</taxon>
        <taxon>Micrococcales</taxon>
        <taxon>Dermabacteraceae</taxon>
        <taxon>Helcobacillus</taxon>
    </lineage>
</organism>
<dbReference type="InterPro" id="IPR011059">
    <property type="entry name" value="Metal-dep_hydrolase_composite"/>
</dbReference>
<comment type="caution">
    <text evidence="2">The sequence shown here is derived from an EMBL/GenBank/DDBJ whole genome shotgun (WGS) entry which is preliminary data.</text>
</comment>
<dbReference type="EMBL" id="JACHWP010000001">
    <property type="protein sequence ID" value="MBB3022426.1"/>
    <property type="molecule type" value="Genomic_DNA"/>
</dbReference>
<evidence type="ECO:0000313" key="2">
    <source>
        <dbReference type="EMBL" id="MBB3022426.1"/>
    </source>
</evidence>